<evidence type="ECO:0000313" key="23">
    <source>
        <dbReference type="Proteomes" id="UP000824229"/>
    </source>
</evidence>
<dbReference type="Gene3D" id="2.160.10.10">
    <property type="entry name" value="Hexapeptide repeat proteins"/>
    <property type="match status" value="1"/>
</dbReference>
<name>A0A9E2KD45_9FIRM</name>
<dbReference type="EC" id="2.3.1.157" evidence="20"/>
<dbReference type="NCBIfam" id="TIGR01173">
    <property type="entry name" value="glmU"/>
    <property type="match status" value="1"/>
</dbReference>
<dbReference type="CDD" id="cd02540">
    <property type="entry name" value="GT2_GlmU_N_bac"/>
    <property type="match status" value="1"/>
</dbReference>
<evidence type="ECO:0000256" key="5">
    <source>
        <dbReference type="ARBA" id="ARBA00007947"/>
    </source>
</evidence>
<evidence type="ECO:0000256" key="4">
    <source>
        <dbReference type="ARBA" id="ARBA00007707"/>
    </source>
</evidence>
<protein>
    <recommendedName>
        <fullName evidence="20">Bifunctional protein GlmU</fullName>
    </recommendedName>
    <domain>
        <recommendedName>
            <fullName evidence="20">UDP-N-acetylglucosamine pyrophosphorylase</fullName>
            <ecNumber evidence="20">2.7.7.23</ecNumber>
        </recommendedName>
        <alternativeName>
            <fullName evidence="20">N-acetylglucosamine-1-phosphate uridyltransferase</fullName>
        </alternativeName>
    </domain>
    <domain>
        <recommendedName>
            <fullName evidence="20">Glucosamine-1-phosphate N-acetyltransferase</fullName>
            <ecNumber evidence="20">2.3.1.157</ecNumber>
        </recommendedName>
    </domain>
</protein>
<reference evidence="22" key="2">
    <citation type="submission" date="2021-04" db="EMBL/GenBank/DDBJ databases">
        <authorList>
            <person name="Gilroy R."/>
        </authorList>
    </citation>
    <scope>NUCLEOTIDE SEQUENCE</scope>
    <source>
        <strain evidence="22">B5-657</strain>
    </source>
</reference>
<dbReference type="Pfam" id="PF00132">
    <property type="entry name" value="Hexapep"/>
    <property type="match status" value="2"/>
</dbReference>
<evidence type="ECO:0000256" key="16">
    <source>
        <dbReference type="ARBA" id="ARBA00023316"/>
    </source>
</evidence>
<dbReference type="AlphaFoldDB" id="A0A9E2KD45"/>
<dbReference type="InterPro" id="IPR001451">
    <property type="entry name" value="Hexapep"/>
</dbReference>
<comment type="catalytic activity">
    <reaction evidence="18 20">
        <text>N-acetyl-alpha-D-glucosamine 1-phosphate + UTP + H(+) = UDP-N-acetyl-alpha-D-glucosamine + diphosphate</text>
        <dbReference type="Rhea" id="RHEA:13509"/>
        <dbReference type="ChEBI" id="CHEBI:15378"/>
        <dbReference type="ChEBI" id="CHEBI:33019"/>
        <dbReference type="ChEBI" id="CHEBI:46398"/>
        <dbReference type="ChEBI" id="CHEBI:57705"/>
        <dbReference type="ChEBI" id="CHEBI:57776"/>
        <dbReference type="EC" id="2.7.7.23"/>
    </reaction>
</comment>
<evidence type="ECO:0000256" key="11">
    <source>
        <dbReference type="ARBA" id="ARBA00022842"/>
    </source>
</evidence>
<feature type="binding site" evidence="20">
    <location>
        <position position="349"/>
    </location>
    <ligand>
        <name>UDP-N-acetyl-alpha-D-glucosamine</name>
        <dbReference type="ChEBI" id="CHEBI:57705"/>
    </ligand>
</feature>
<feature type="region of interest" description="Linker" evidence="20">
    <location>
        <begin position="229"/>
        <end position="249"/>
    </location>
</feature>
<evidence type="ECO:0000256" key="3">
    <source>
        <dbReference type="ARBA" id="ARBA00005208"/>
    </source>
</evidence>
<comment type="subcellular location">
    <subcellularLocation>
        <location evidence="1 20">Cytoplasm</location>
    </subcellularLocation>
</comment>
<feature type="binding site" evidence="20">
    <location>
        <position position="101"/>
    </location>
    <ligand>
        <name>Mg(2+)</name>
        <dbReference type="ChEBI" id="CHEBI:18420"/>
    </ligand>
</feature>
<evidence type="ECO:0000256" key="6">
    <source>
        <dbReference type="ARBA" id="ARBA00022490"/>
    </source>
</evidence>
<dbReference type="GO" id="GO:0009245">
    <property type="term" value="P:lipid A biosynthetic process"/>
    <property type="evidence" value="ECO:0007669"/>
    <property type="project" value="UniProtKB-UniRule"/>
</dbReference>
<evidence type="ECO:0000256" key="8">
    <source>
        <dbReference type="ARBA" id="ARBA00022695"/>
    </source>
</evidence>
<feature type="binding site" evidence="20">
    <location>
        <position position="364"/>
    </location>
    <ligand>
        <name>UDP-N-acetyl-alpha-D-glucosamine</name>
        <dbReference type="ChEBI" id="CHEBI:57705"/>
    </ligand>
</feature>
<feature type="binding site" evidence="20">
    <location>
        <position position="72"/>
    </location>
    <ligand>
        <name>UDP-N-acetyl-alpha-D-glucosamine</name>
        <dbReference type="ChEBI" id="CHEBI:57705"/>
    </ligand>
</feature>
<keyword evidence="13 20" id="KW-0573">Peptidoglycan synthesis</keyword>
<dbReference type="PANTHER" id="PTHR43584:SF3">
    <property type="entry name" value="BIFUNCTIONAL PROTEIN GLMU"/>
    <property type="match status" value="1"/>
</dbReference>
<dbReference type="GO" id="GO:0006048">
    <property type="term" value="P:UDP-N-acetylglucosamine biosynthetic process"/>
    <property type="evidence" value="ECO:0007669"/>
    <property type="project" value="InterPro"/>
</dbReference>
<comment type="similarity">
    <text evidence="5 20">In the N-terminal section; belongs to the N-acetylglucosamine-1-phosphate uridyltransferase family.</text>
</comment>
<feature type="region of interest" description="N-acetyltransferase" evidence="20">
    <location>
        <begin position="250"/>
        <end position="454"/>
    </location>
</feature>
<dbReference type="PANTHER" id="PTHR43584">
    <property type="entry name" value="NUCLEOTIDYL TRANSFERASE"/>
    <property type="match status" value="1"/>
</dbReference>
<feature type="binding site" evidence="20">
    <location>
        <position position="226"/>
    </location>
    <ligand>
        <name>Mg(2+)</name>
        <dbReference type="ChEBI" id="CHEBI:18420"/>
    </ligand>
</feature>
<evidence type="ECO:0000256" key="9">
    <source>
        <dbReference type="ARBA" id="ARBA00022723"/>
    </source>
</evidence>
<dbReference type="CDD" id="cd03353">
    <property type="entry name" value="LbH_GlmU_C"/>
    <property type="match status" value="1"/>
</dbReference>
<keyword evidence="7 20" id="KW-0808">Transferase</keyword>
<dbReference type="GO" id="GO:0000287">
    <property type="term" value="F:magnesium ion binding"/>
    <property type="evidence" value="ECO:0007669"/>
    <property type="project" value="UniProtKB-UniRule"/>
</dbReference>
<dbReference type="InterPro" id="IPR029044">
    <property type="entry name" value="Nucleotide-diphossugar_trans"/>
</dbReference>
<comment type="function">
    <text evidence="19 20">Catalyzes the last two sequential reactions in the de novo biosynthetic pathway for UDP-N-acetylglucosamine (UDP-GlcNAc). The C-terminal domain catalyzes the transfer of acetyl group from acetyl coenzyme A to glucosamine-1-phosphate (GlcN-1-P) to produce N-acetylglucosamine-1-phosphate (GlcNAc-1-P), which is converted into UDP-GlcNAc by the transfer of uridine 5-monophosphate (from uridine 5-triphosphate), a reaction catalyzed by the N-terminal domain.</text>
</comment>
<dbReference type="GO" id="GO:0019134">
    <property type="term" value="F:glucosamine-1-phosphate N-acetyltransferase activity"/>
    <property type="evidence" value="ECO:0007669"/>
    <property type="project" value="UniProtKB-UniRule"/>
</dbReference>
<dbReference type="InterPro" id="IPR005835">
    <property type="entry name" value="NTP_transferase_dom"/>
</dbReference>
<keyword evidence="16 20" id="KW-0961">Cell wall biogenesis/degradation</keyword>
<keyword evidence="14 20" id="KW-0511">Multifunctional enzyme</keyword>
<feature type="binding site" evidence="20">
    <location>
        <begin position="8"/>
        <end position="11"/>
    </location>
    <ligand>
        <name>UDP-N-acetyl-alpha-D-glucosamine</name>
        <dbReference type="ChEBI" id="CHEBI:57705"/>
    </ligand>
</feature>
<dbReference type="SUPFAM" id="SSF51161">
    <property type="entry name" value="Trimeric LpxA-like enzymes"/>
    <property type="match status" value="1"/>
</dbReference>
<evidence type="ECO:0000313" key="22">
    <source>
        <dbReference type="EMBL" id="MBU3804955.1"/>
    </source>
</evidence>
<organism evidence="22 23">
    <name type="scientific">Candidatus Cellulosilyticum pullistercoris</name>
    <dbReference type="NCBI Taxonomy" id="2838521"/>
    <lineage>
        <taxon>Bacteria</taxon>
        <taxon>Bacillati</taxon>
        <taxon>Bacillota</taxon>
        <taxon>Clostridia</taxon>
        <taxon>Lachnospirales</taxon>
        <taxon>Cellulosilyticaceae</taxon>
        <taxon>Cellulosilyticum</taxon>
    </lineage>
</organism>
<dbReference type="GO" id="GO:0016020">
    <property type="term" value="C:membrane"/>
    <property type="evidence" value="ECO:0007669"/>
    <property type="project" value="GOC"/>
</dbReference>
<dbReference type="EC" id="2.7.7.23" evidence="20"/>
<dbReference type="GO" id="GO:0000902">
    <property type="term" value="P:cell morphogenesis"/>
    <property type="evidence" value="ECO:0007669"/>
    <property type="project" value="UniProtKB-UniRule"/>
</dbReference>
<evidence type="ECO:0000256" key="10">
    <source>
        <dbReference type="ARBA" id="ARBA00022737"/>
    </source>
</evidence>
<comment type="catalytic activity">
    <reaction evidence="17 20">
        <text>alpha-D-glucosamine 1-phosphate + acetyl-CoA = N-acetyl-alpha-D-glucosamine 1-phosphate + CoA + H(+)</text>
        <dbReference type="Rhea" id="RHEA:13725"/>
        <dbReference type="ChEBI" id="CHEBI:15378"/>
        <dbReference type="ChEBI" id="CHEBI:57287"/>
        <dbReference type="ChEBI" id="CHEBI:57288"/>
        <dbReference type="ChEBI" id="CHEBI:57776"/>
        <dbReference type="ChEBI" id="CHEBI:58516"/>
        <dbReference type="EC" id="2.3.1.157"/>
    </reaction>
</comment>
<comment type="pathway">
    <text evidence="2 20">Nucleotide-sugar biosynthesis; UDP-N-acetyl-alpha-D-glucosamine biosynthesis; N-acetyl-alpha-D-glucosamine 1-phosphate from alpha-D-glucosamine 6-phosphate (route II): step 2/2.</text>
</comment>
<keyword evidence="12 20" id="KW-0133">Cell shape</keyword>
<feature type="binding site" evidence="20">
    <location>
        <begin position="77"/>
        <end position="78"/>
    </location>
    <ligand>
        <name>UDP-N-acetyl-alpha-D-glucosamine</name>
        <dbReference type="ChEBI" id="CHEBI:57705"/>
    </ligand>
</feature>
<sequence>MKTKALVLAAGQGTRMKSNESKVLHQVLGKSLVEYSILAAKGVGVEEVCLIVGHKAEDVKKKLGDSVSYAMQKEQLGTGHAVMQAIDFIEDASEVIVLCGDTPLITKETLQMMLDFHREKQNAITVLSTIMEDPTGYGRIVRDDKGKLLKIVEQKDASEEEKQITEINGGIYTFDAKLLKHALSKLNNNNVQGEYYLTDTIEILLGEGYKVDAIATSESDDIAGVNSRVQLAGVTQVMKRRINEKHMANGVTFIDPENTYVEPDVVIGKDTIIEPGCMIQGTTVIGEGCRIGYHTKLTNMIIKDHVDIETSVLVDSFVDEGTHVGPFAYVRPNSHIGKNIKVGDFVEIKNANIGDGTKISHLTYVGDADVGQNVNFGCGTVVVNYDGKKKHRTTIGDHAFIGCNTNLVSPVVVEDHAYTAAGSTITKTVPANSLAIARAKQENKENWVIKKRQE</sequence>
<dbReference type="InterPro" id="IPR038009">
    <property type="entry name" value="GlmU_C_LbH"/>
</dbReference>
<feature type="domain" description="Nucleotidyl transferase" evidence="21">
    <location>
        <begin position="4"/>
        <end position="215"/>
    </location>
</feature>
<feature type="region of interest" description="Pyrophosphorylase" evidence="20">
    <location>
        <begin position="1"/>
        <end position="228"/>
    </location>
</feature>
<dbReference type="HAMAP" id="MF_01631">
    <property type="entry name" value="GlmU"/>
    <property type="match status" value="1"/>
</dbReference>
<feature type="binding site" evidence="20">
    <location>
        <position position="438"/>
    </location>
    <ligand>
        <name>acetyl-CoA</name>
        <dbReference type="ChEBI" id="CHEBI:57288"/>
    </ligand>
</feature>
<evidence type="ECO:0000256" key="15">
    <source>
        <dbReference type="ARBA" id="ARBA00023315"/>
    </source>
</evidence>
<gene>
    <name evidence="20 22" type="primary">glmU</name>
    <name evidence="22" type="ORF">H9872_09405</name>
</gene>
<evidence type="ECO:0000256" key="1">
    <source>
        <dbReference type="ARBA" id="ARBA00004496"/>
    </source>
</evidence>
<keyword evidence="10 20" id="KW-0677">Repeat</keyword>
<evidence type="ECO:0000259" key="21">
    <source>
        <dbReference type="Pfam" id="PF00483"/>
    </source>
</evidence>
<feature type="active site" description="Proton acceptor" evidence="20">
    <location>
        <position position="361"/>
    </location>
</feature>
<evidence type="ECO:0000256" key="12">
    <source>
        <dbReference type="ARBA" id="ARBA00022960"/>
    </source>
</evidence>
<feature type="binding site" evidence="20">
    <location>
        <position position="168"/>
    </location>
    <ligand>
        <name>UDP-N-acetyl-alpha-D-glucosamine</name>
        <dbReference type="ChEBI" id="CHEBI:57705"/>
    </ligand>
</feature>
<feature type="binding site" evidence="20">
    <location>
        <position position="226"/>
    </location>
    <ligand>
        <name>UDP-N-acetyl-alpha-D-glucosamine</name>
        <dbReference type="ChEBI" id="CHEBI:57705"/>
    </ligand>
</feature>
<dbReference type="EMBL" id="JAHLFQ010000219">
    <property type="protein sequence ID" value="MBU3804955.1"/>
    <property type="molecule type" value="Genomic_DNA"/>
</dbReference>
<feature type="binding site" evidence="20">
    <location>
        <position position="138"/>
    </location>
    <ligand>
        <name>UDP-N-acetyl-alpha-D-glucosamine</name>
        <dbReference type="ChEBI" id="CHEBI:57705"/>
    </ligand>
</feature>
<evidence type="ECO:0000256" key="2">
    <source>
        <dbReference type="ARBA" id="ARBA00005166"/>
    </source>
</evidence>
<evidence type="ECO:0000256" key="14">
    <source>
        <dbReference type="ARBA" id="ARBA00023268"/>
    </source>
</evidence>
<dbReference type="SUPFAM" id="SSF53448">
    <property type="entry name" value="Nucleotide-diphospho-sugar transferases"/>
    <property type="match status" value="1"/>
</dbReference>
<evidence type="ECO:0000256" key="7">
    <source>
        <dbReference type="ARBA" id="ARBA00022679"/>
    </source>
</evidence>
<feature type="binding site" evidence="20">
    <location>
        <position position="331"/>
    </location>
    <ligand>
        <name>UDP-N-acetyl-alpha-D-glucosamine</name>
        <dbReference type="ChEBI" id="CHEBI:57705"/>
    </ligand>
</feature>
<dbReference type="InterPro" id="IPR005882">
    <property type="entry name" value="Bifunctional_GlmU"/>
</dbReference>
<dbReference type="GO" id="GO:0005737">
    <property type="term" value="C:cytoplasm"/>
    <property type="evidence" value="ECO:0007669"/>
    <property type="project" value="UniProtKB-SubCell"/>
</dbReference>
<keyword evidence="15 20" id="KW-0012">Acyltransferase</keyword>
<comment type="pathway">
    <text evidence="3 20">Nucleotide-sugar biosynthesis; UDP-N-acetyl-alpha-D-glucosamine biosynthesis; UDP-N-acetyl-alpha-D-glucosamine from N-acetyl-alpha-D-glucosamine 1-phosphate: step 1/1.</text>
</comment>
<keyword evidence="8 20" id="KW-0548">Nucleotidyltransferase</keyword>
<comment type="similarity">
    <text evidence="4 20">In the C-terminal section; belongs to the transferase hexapeptide repeat family.</text>
</comment>
<feature type="binding site" evidence="20">
    <location>
        <begin position="384"/>
        <end position="385"/>
    </location>
    <ligand>
        <name>acetyl-CoA</name>
        <dbReference type="ChEBI" id="CHEBI:57288"/>
    </ligand>
</feature>
<dbReference type="Pfam" id="PF00483">
    <property type="entry name" value="NTP_transferase"/>
    <property type="match status" value="1"/>
</dbReference>
<dbReference type="Proteomes" id="UP000824229">
    <property type="component" value="Unassembled WGS sequence"/>
</dbReference>
<keyword evidence="9 20" id="KW-0479">Metal-binding</keyword>
<comment type="subunit">
    <text evidence="20">Homotrimer.</text>
</comment>
<comment type="cofactor">
    <cofactor evidence="20">
        <name>Mg(2+)</name>
        <dbReference type="ChEBI" id="CHEBI:18420"/>
    </cofactor>
    <text evidence="20">Binds 1 Mg(2+) ion per subunit.</text>
</comment>
<proteinExistence type="inferred from homology"/>
<evidence type="ECO:0000256" key="18">
    <source>
        <dbReference type="ARBA" id="ARBA00048493"/>
    </source>
</evidence>
<dbReference type="Gene3D" id="3.90.550.10">
    <property type="entry name" value="Spore Coat Polysaccharide Biosynthesis Protein SpsA, Chain A"/>
    <property type="match status" value="1"/>
</dbReference>
<feature type="binding site" evidence="20">
    <location>
        <position position="421"/>
    </location>
    <ligand>
        <name>acetyl-CoA</name>
        <dbReference type="ChEBI" id="CHEBI:57288"/>
    </ligand>
</feature>
<comment type="pathway">
    <text evidence="20">Bacterial outer membrane biogenesis; LPS lipid A biosynthesis.</text>
</comment>
<keyword evidence="11 20" id="KW-0460">Magnesium</keyword>
<accession>A0A9E2KD45</accession>
<evidence type="ECO:0000256" key="13">
    <source>
        <dbReference type="ARBA" id="ARBA00022984"/>
    </source>
</evidence>
<reference evidence="22" key="1">
    <citation type="journal article" date="2021" name="PeerJ">
        <title>Extensive microbial diversity within the chicken gut microbiome revealed by metagenomics and culture.</title>
        <authorList>
            <person name="Gilroy R."/>
            <person name="Ravi A."/>
            <person name="Getino M."/>
            <person name="Pursley I."/>
            <person name="Horton D.L."/>
            <person name="Alikhan N.F."/>
            <person name="Baker D."/>
            <person name="Gharbi K."/>
            <person name="Hall N."/>
            <person name="Watson M."/>
            <person name="Adriaenssens E.M."/>
            <person name="Foster-Nyarko E."/>
            <person name="Jarju S."/>
            <person name="Secka A."/>
            <person name="Antonio M."/>
            <person name="Oren A."/>
            <person name="Chaudhuri R.R."/>
            <person name="La Ragione R."/>
            <person name="Hildebrand F."/>
            <person name="Pallen M.J."/>
        </authorList>
    </citation>
    <scope>NUCLEOTIDE SEQUENCE</scope>
    <source>
        <strain evidence="22">B5-657</strain>
    </source>
</reference>
<evidence type="ECO:0000256" key="19">
    <source>
        <dbReference type="ARBA" id="ARBA00049628"/>
    </source>
</evidence>
<keyword evidence="6 20" id="KW-0963">Cytoplasm</keyword>
<dbReference type="GO" id="GO:0009252">
    <property type="term" value="P:peptidoglycan biosynthetic process"/>
    <property type="evidence" value="ECO:0007669"/>
    <property type="project" value="UniProtKB-UniRule"/>
</dbReference>
<dbReference type="GO" id="GO:0003977">
    <property type="term" value="F:UDP-N-acetylglucosamine diphosphorylase activity"/>
    <property type="evidence" value="ECO:0007669"/>
    <property type="project" value="UniProtKB-UniRule"/>
</dbReference>
<dbReference type="InterPro" id="IPR050065">
    <property type="entry name" value="GlmU-like"/>
</dbReference>
<feature type="binding site" evidence="20">
    <location>
        <position position="375"/>
    </location>
    <ligand>
        <name>UDP-N-acetyl-alpha-D-glucosamine</name>
        <dbReference type="ChEBI" id="CHEBI:57705"/>
    </ligand>
</feature>
<dbReference type="GO" id="GO:0008360">
    <property type="term" value="P:regulation of cell shape"/>
    <property type="evidence" value="ECO:0007669"/>
    <property type="project" value="UniProtKB-KW"/>
</dbReference>
<evidence type="ECO:0000256" key="17">
    <source>
        <dbReference type="ARBA" id="ARBA00048247"/>
    </source>
</evidence>
<dbReference type="NCBIfam" id="NF010934">
    <property type="entry name" value="PRK14354.1"/>
    <property type="match status" value="1"/>
</dbReference>
<feature type="binding site" evidence="20">
    <location>
        <position position="22"/>
    </location>
    <ligand>
        <name>UDP-N-acetyl-alpha-D-glucosamine</name>
        <dbReference type="ChEBI" id="CHEBI:57705"/>
    </ligand>
</feature>
<dbReference type="InterPro" id="IPR011004">
    <property type="entry name" value="Trimer_LpxA-like_sf"/>
</dbReference>
<evidence type="ECO:0000256" key="20">
    <source>
        <dbReference type="HAMAP-Rule" id="MF_01631"/>
    </source>
</evidence>
<dbReference type="GO" id="GO:0071555">
    <property type="term" value="P:cell wall organization"/>
    <property type="evidence" value="ECO:0007669"/>
    <property type="project" value="UniProtKB-KW"/>
</dbReference>
<comment type="caution">
    <text evidence="20">Lacks conserved residue(s) required for the propagation of feature annotation.</text>
</comment>
<feature type="binding site" evidence="20">
    <location>
        <position position="153"/>
    </location>
    <ligand>
        <name>UDP-N-acetyl-alpha-D-glucosamine</name>
        <dbReference type="ChEBI" id="CHEBI:57705"/>
    </ligand>
</feature>
<comment type="caution">
    <text evidence="22">The sequence shown here is derived from an EMBL/GenBank/DDBJ whole genome shotgun (WGS) entry which is preliminary data.</text>
</comment>